<comment type="caution">
    <text evidence="1">The sequence shown here is derived from an EMBL/GenBank/DDBJ whole genome shotgun (WGS) entry which is preliminary data.</text>
</comment>
<accession>A0A9N9FE13</accession>
<proteinExistence type="predicted"/>
<evidence type="ECO:0000313" key="2">
    <source>
        <dbReference type="Proteomes" id="UP000789739"/>
    </source>
</evidence>
<dbReference type="EMBL" id="CAJVPI010000379">
    <property type="protein sequence ID" value="CAG8527554.1"/>
    <property type="molecule type" value="Genomic_DNA"/>
</dbReference>
<organism evidence="1 2">
    <name type="scientific">Paraglomus brasilianum</name>
    <dbReference type="NCBI Taxonomy" id="144538"/>
    <lineage>
        <taxon>Eukaryota</taxon>
        <taxon>Fungi</taxon>
        <taxon>Fungi incertae sedis</taxon>
        <taxon>Mucoromycota</taxon>
        <taxon>Glomeromycotina</taxon>
        <taxon>Glomeromycetes</taxon>
        <taxon>Paraglomerales</taxon>
        <taxon>Paraglomeraceae</taxon>
        <taxon>Paraglomus</taxon>
    </lineage>
</organism>
<dbReference type="OrthoDB" id="2372371at2759"/>
<reference evidence="1" key="1">
    <citation type="submission" date="2021-06" db="EMBL/GenBank/DDBJ databases">
        <authorList>
            <person name="Kallberg Y."/>
            <person name="Tangrot J."/>
            <person name="Rosling A."/>
        </authorList>
    </citation>
    <scope>NUCLEOTIDE SEQUENCE</scope>
    <source>
        <strain evidence="1">BR232B</strain>
    </source>
</reference>
<evidence type="ECO:0000313" key="1">
    <source>
        <dbReference type="EMBL" id="CAG8527554.1"/>
    </source>
</evidence>
<dbReference type="Proteomes" id="UP000789739">
    <property type="component" value="Unassembled WGS sequence"/>
</dbReference>
<sequence>MSPFIPHLILRDIFLYLSSEDSSIALSALHSCMLVNHHWCSNAVPIYWSKPFRHTSASLINTFLHSLSSSERDAITRVHDISLPTTKPYHNYPLYLRDFDYWAFMKSIKAYIAKATMTTTKGNESNTLNGARGRRRETHKSDYENLRHVMSTEIMKMFIRVGVKLYHLRVLTWEDQLDSNEYLLLLQPELHSLLTPVRELEIAACYQKSVFLSSLAKICRNILSMHLTLANWGSPEDNGKAEMLGLSELIKAQNSLTRIQFWTFRHYGANIGYVLEAIQTQAEFLTDIHFHDVNFTATKPLNNIAACYNLERLTLKGCDLNGSAVSPLLYARFPRLGRVEG</sequence>
<gene>
    <name evidence="1" type="ORF">PBRASI_LOCUS3943</name>
</gene>
<dbReference type="AlphaFoldDB" id="A0A9N9FE13"/>
<protein>
    <submittedName>
        <fullName evidence="1">3114_t:CDS:1</fullName>
    </submittedName>
</protein>
<keyword evidence="2" id="KW-1185">Reference proteome</keyword>
<name>A0A9N9FE13_9GLOM</name>